<proteinExistence type="predicted"/>
<protein>
    <submittedName>
        <fullName evidence="1">Uncharacterized protein</fullName>
    </submittedName>
</protein>
<evidence type="ECO:0000313" key="2">
    <source>
        <dbReference type="Proteomes" id="UP000265520"/>
    </source>
</evidence>
<sequence>ETGRLFLVCSLSEGQVSPSEECSSCSSWQLECSPSEGTACLARTPRCVSLCVALTLELSGSARWKLAAAR</sequence>
<name>A0A392SLH2_9FABA</name>
<comment type="caution">
    <text evidence="1">The sequence shown here is derived from an EMBL/GenBank/DDBJ whole genome shotgun (WGS) entry which is preliminary data.</text>
</comment>
<dbReference type="EMBL" id="LXQA010402332">
    <property type="protein sequence ID" value="MCI49519.1"/>
    <property type="molecule type" value="Genomic_DNA"/>
</dbReference>
<organism evidence="1 2">
    <name type="scientific">Trifolium medium</name>
    <dbReference type="NCBI Taxonomy" id="97028"/>
    <lineage>
        <taxon>Eukaryota</taxon>
        <taxon>Viridiplantae</taxon>
        <taxon>Streptophyta</taxon>
        <taxon>Embryophyta</taxon>
        <taxon>Tracheophyta</taxon>
        <taxon>Spermatophyta</taxon>
        <taxon>Magnoliopsida</taxon>
        <taxon>eudicotyledons</taxon>
        <taxon>Gunneridae</taxon>
        <taxon>Pentapetalae</taxon>
        <taxon>rosids</taxon>
        <taxon>fabids</taxon>
        <taxon>Fabales</taxon>
        <taxon>Fabaceae</taxon>
        <taxon>Papilionoideae</taxon>
        <taxon>50 kb inversion clade</taxon>
        <taxon>NPAAA clade</taxon>
        <taxon>Hologalegina</taxon>
        <taxon>IRL clade</taxon>
        <taxon>Trifolieae</taxon>
        <taxon>Trifolium</taxon>
    </lineage>
</organism>
<evidence type="ECO:0000313" key="1">
    <source>
        <dbReference type="EMBL" id="MCI49519.1"/>
    </source>
</evidence>
<reference evidence="1 2" key="1">
    <citation type="journal article" date="2018" name="Front. Plant Sci.">
        <title>Red Clover (Trifolium pratense) and Zigzag Clover (T. medium) - A Picture of Genomic Similarities and Differences.</title>
        <authorList>
            <person name="Dluhosova J."/>
            <person name="Istvanek J."/>
            <person name="Nedelnik J."/>
            <person name="Repkova J."/>
        </authorList>
    </citation>
    <scope>NUCLEOTIDE SEQUENCE [LARGE SCALE GENOMIC DNA]</scope>
    <source>
        <strain evidence="2">cv. 10/8</strain>
        <tissue evidence="1">Leaf</tissue>
    </source>
</reference>
<feature type="non-terminal residue" evidence="1">
    <location>
        <position position="1"/>
    </location>
</feature>
<keyword evidence="2" id="KW-1185">Reference proteome</keyword>
<accession>A0A392SLH2</accession>
<dbReference type="Proteomes" id="UP000265520">
    <property type="component" value="Unassembled WGS sequence"/>
</dbReference>
<dbReference type="AlphaFoldDB" id="A0A392SLH2"/>